<gene>
    <name evidence="1" type="ORF">PanWU01x14_182830</name>
</gene>
<reference evidence="2" key="1">
    <citation type="submission" date="2016-06" db="EMBL/GenBank/DDBJ databases">
        <title>Parallel loss of symbiosis genes in relatives of nitrogen-fixing non-legume Parasponia.</title>
        <authorList>
            <person name="Van Velzen R."/>
            <person name="Holmer R."/>
            <person name="Bu F."/>
            <person name="Rutten L."/>
            <person name="Van Zeijl A."/>
            <person name="Liu W."/>
            <person name="Santuari L."/>
            <person name="Cao Q."/>
            <person name="Sharma T."/>
            <person name="Shen D."/>
            <person name="Roswanjaya Y."/>
            <person name="Wardhani T."/>
            <person name="Kalhor M.S."/>
            <person name="Jansen J."/>
            <person name="Van den Hoogen J."/>
            <person name="Gungor B."/>
            <person name="Hartog M."/>
            <person name="Hontelez J."/>
            <person name="Verver J."/>
            <person name="Yang W.-C."/>
            <person name="Schijlen E."/>
            <person name="Repin R."/>
            <person name="Schilthuizen M."/>
            <person name="Schranz E."/>
            <person name="Heidstra R."/>
            <person name="Miyata K."/>
            <person name="Fedorova E."/>
            <person name="Kohlen W."/>
            <person name="Bisseling T."/>
            <person name="Smit S."/>
            <person name="Geurts R."/>
        </authorList>
    </citation>
    <scope>NUCLEOTIDE SEQUENCE [LARGE SCALE GENOMIC DNA]</scope>
    <source>
        <strain evidence="2">cv. WU1-14</strain>
    </source>
</reference>
<dbReference type="SUPFAM" id="SSF56219">
    <property type="entry name" value="DNase I-like"/>
    <property type="match status" value="1"/>
</dbReference>
<keyword evidence="1" id="KW-0540">Nuclease</keyword>
<accession>A0A2P5C5G7</accession>
<evidence type="ECO:0000313" key="1">
    <source>
        <dbReference type="EMBL" id="PON56271.1"/>
    </source>
</evidence>
<dbReference type="GO" id="GO:0004527">
    <property type="term" value="F:exonuclease activity"/>
    <property type="evidence" value="ECO:0007669"/>
    <property type="project" value="UniProtKB-KW"/>
</dbReference>
<dbReference type="GO" id="GO:0004519">
    <property type="term" value="F:endonuclease activity"/>
    <property type="evidence" value="ECO:0007669"/>
    <property type="project" value="UniProtKB-KW"/>
</dbReference>
<evidence type="ECO:0000313" key="2">
    <source>
        <dbReference type="Proteomes" id="UP000237105"/>
    </source>
</evidence>
<protein>
    <submittedName>
        <fullName evidence="1">Endonuclease/exonuclease/phosphatase</fullName>
    </submittedName>
</protein>
<keyword evidence="2" id="KW-1185">Reference proteome</keyword>
<dbReference type="AlphaFoldDB" id="A0A2P5C5G7"/>
<dbReference type="Proteomes" id="UP000237105">
    <property type="component" value="Unassembled WGS sequence"/>
</dbReference>
<sequence>MPRSSSLRLEPVETDKKAIHCLVHLEPSPHPWLLSAIYRPSRSLERPSFWKHIQSMSARVPGPMLIVGDLNRLIDLGVIGGSFFLEEPAEGISAC</sequence>
<organism evidence="1 2">
    <name type="scientific">Parasponia andersonii</name>
    <name type="common">Sponia andersonii</name>
    <dbReference type="NCBI Taxonomy" id="3476"/>
    <lineage>
        <taxon>Eukaryota</taxon>
        <taxon>Viridiplantae</taxon>
        <taxon>Streptophyta</taxon>
        <taxon>Embryophyta</taxon>
        <taxon>Tracheophyta</taxon>
        <taxon>Spermatophyta</taxon>
        <taxon>Magnoliopsida</taxon>
        <taxon>eudicotyledons</taxon>
        <taxon>Gunneridae</taxon>
        <taxon>Pentapetalae</taxon>
        <taxon>rosids</taxon>
        <taxon>fabids</taxon>
        <taxon>Rosales</taxon>
        <taxon>Cannabaceae</taxon>
        <taxon>Parasponia</taxon>
    </lineage>
</organism>
<dbReference type="EMBL" id="JXTB01000173">
    <property type="protein sequence ID" value="PON56271.1"/>
    <property type="molecule type" value="Genomic_DNA"/>
</dbReference>
<comment type="caution">
    <text evidence="1">The sequence shown here is derived from an EMBL/GenBank/DDBJ whole genome shotgun (WGS) entry which is preliminary data.</text>
</comment>
<keyword evidence="1" id="KW-0255">Endonuclease</keyword>
<proteinExistence type="predicted"/>
<keyword evidence="1" id="KW-0269">Exonuclease</keyword>
<keyword evidence="1" id="KW-0378">Hydrolase</keyword>
<name>A0A2P5C5G7_PARAD</name>
<dbReference type="InterPro" id="IPR036691">
    <property type="entry name" value="Endo/exonu/phosph_ase_sf"/>
</dbReference>
<dbReference type="OrthoDB" id="1434401at2759"/>